<dbReference type="PANTHER" id="PTHR42793">
    <property type="entry name" value="COA BINDING DOMAIN CONTAINING PROTEIN"/>
    <property type="match status" value="1"/>
</dbReference>
<dbReference type="RefSeq" id="WP_168969002.1">
    <property type="nucleotide sequence ID" value="NZ_JABAFZ010000002.1"/>
</dbReference>
<comment type="caution">
    <text evidence="2">The sequence shown here is derived from an EMBL/GenBank/DDBJ whole genome shotgun (WGS) entry which is preliminary data.</text>
</comment>
<dbReference type="Pfam" id="PF13549">
    <property type="entry name" value="ATP-grasp_5"/>
    <property type="match status" value="1"/>
</dbReference>
<proteinExistence type="predicted"/>
<evidence type="ECO:0000259" key="1">
    <source>
        <dbReference type="PROSITE" id="PS51186"/>
    </source>
</evidence>
<dbReference type="SUPFAM" id="SSF55729">
    <property type="entry name" value="Acyl-CoA N-acyltransferases (Nat)"/>
    <property type="match status" value="1"/>
</dbReference>
<dbReference type="InterPro" id="IPR032875">
    <property type="entry name" value="Succ_CoA_lig_flav_dom"/>
</dbReference>
<dbReference type="Gene3D" id="3.30.470.20">
    <property type="entry name" value="ATP-grasp fold, B domain"/>
    <property type="match status" value="1"/>
</dbReference>
<dbReference type="Gene3D" id="3.40.630.30">
    <property type="match status" value="1"/>
</dbReference>
<dbReference type="SUPFAM" id="SSF51735">
    <property type="entry name" value="NAD(P)-binding Rossmann-fold domains"/>
    <property type="match status" value="1"/>
</dbReference>
<dbReference type="Pfam" id="PF13607">
    <property type="entry name" value="Succ_CoA_lig"/>
    <property type="match status" value="1"/>
</dbReference>
<dbReference type="SUPFAM" id="SSF52210">
    <property type="entry name" value="Succinyl-CoA synthetase domains"/>
    <property type="match status" value="2"/>
</dbReference>
<evidence type="ECO:0000313" key="2">
    <source>
        <dbReference type="EMBL" id="NME88490.1"/>
    </source>
</evidence>
<dbReference type="InterPro" id="IPR016102">
    <property type="entry name" value="Succinyl-CoA_synth-like"/>
</dbReference>
<dbReference type="Proteomes" id="UP000544551">
    <property type="component" value="Unassembled WGS sequence"/>
</dbReference>
<accession>A0AB36CIC7</accession>
<dbReference type="Pfam" id="PF13302">
    <property type="entry name" value="Acetyltransf_3"/>
    <property type="match status" value="1"/>
</dbReference>
<dbReference type="InterPro" id="IPR036291">
    <property type="entry name" value="NAD(P)-bd_dom_sf"/>
</dbReference>
<dbReference type="GO" id="GO:0005524">
    <property type="term" value="F:ATP binding"/>
    <property type="evidence" value="ECO:0007669"/>
    <property type="project" value="InterPro"/>
</dbReference>
<organism evidence="2 3">
    <name type="scientific">Corynebacterium stationis</name>
    <dbReference type="NCBI Taxonomy" id="1705"/>
    <lineage>
        <taxon>Bacteria</taxon>
        <taxon>Bacillati</taxon>
        <taxon>Actinomycetota</taxon>
        <taxon>Actinomycetes</taxon>
        <taxon>Mycobacteriales</taxon>
        <taxon>Corynebacteriaceae</taxon>
        <taxon>Corynebacterium</taxon>
    </lineage>
</organism>
<dbReference type="Gene3D" id="3.30.1490.20">
    <property type="entry name" value="ATP-grasp fold, A domain"/>
    <property type="match status" value="1"/>
</dbReference>
<gene>
    <name evidence="2" type="ORF">HF853_02100</name>
</gene>
<sequence>MSPTHRQLHENWEADVILNDGGIASLRPIRRSDTEELRRFYSRVSDHSKYLRFFAAHPVLTDADIELWLDTRGYDKVTLVMIERENIIAVAGYELVDAFLPARVGDVSFLVQDSHQARGCGNILLEHLAEIGRQGGMERFYAEMLTTNRQMSQVFIRAGYSAAPELEDGYLTVDFEIEPNLKSREVMERREMRAEANSIARILNPTSVAVVGSIEGLGSVIPSLVQGNYQGKLHILTTNSSEDFALESLERLDEDVDLLLIEHAPENLGAIMAAAAQRNAKGIIVVAGRHNPNLSSSDSRELVLTARDFGLRALGPAALGVINTDASISLNATPAPMPPAGNIGIFTQSAGVGTLVLSRALERGLGISSFIAAGSFADITGNDVIQYWSTDDNTSVCLLSLDSIGNPRKFFRVLHRLALEKHVVVFIPSRALKSSRYFADDAGYELEEVDPQALDEIIRDTGSMVVTRRESMYDIAHLLTRQPLPRGDRVALISNSEGLAMHMEQAAARFGLQPHSMTVNESPINNLAKQAQHALANPAIDAVLVTVVEVGTAHILDSLTKELDEIAAQAQDTPLIGSFVGFRKPTVAAKYLPVFDTYADALETLQVILSNEHRRSAARPHPDDELAEGNYPQAMQTVEKILQDCPDGRWATDSECAEILAAYGIELVPWFAVQTVDAAIAASEGLGWDVVLKSVSPMVRGRSEWPTVIRHIRDEHGMKEAWNTLREMAVELALIDEASDDITELKPVVQANAATGASLTIRGVESTVVGPIISAGISGIANDLLNDKAWRVPPMRRSDARSMLHSLASSPLLTGYRGAKPSQMSTVEDIVMRLARLKDDISSVVEVELTPVIAGVNSTDVVGAKMRIAPIDAQRSPLARAFSQ</sequence>
<dbReference type="SUPFAM" id="SSF56059">
    <property type="entry name" value="Glutathione synthetase ATP-binding domain-like"/>
    <property type="match status" value="1"/>
</dbReference>
<dbReference type="GO" id="GO:0016747">
    <property type="term" value="F:acyltransferase activity, transferring groups other than amino-acyl groups"/>
    <property type="evidence" value="ECO:0007669"/>
    <property type="project" value="InterPro"/>
</dbReference>
<dbReference type="InterPro" id="IPR016181">
    <property type="entry name" value="Acyl_CoA_acyltransferase"/>
</dbReference>
<dbReference type="Gene3D" id="3.40.50.261">
    <property type="entry name" value="Succinyl-CoA synthetase domains"/>
    <property type="match status" value="2"/>
</dbReference>
<name>A0AB36CIC7_9CORY</name>
<protein>
    <submittedName>
        <fullName evidence="2">GNAT family N-acetyltransferase</fullName>
    </submittedName>
</protein>
<dbReference type="EMBL" id="JABAFZ010000002">
    <property type="protein sequence ID" value="NME88490.1"/>
    <property type="molecule type" value="Genomic_DNA"/>
</dbReference>
<dbReference type="InterPro" id="IPR013815">
    <property type="entry name" value="ATP_grasp_subdomain_1"/>
</dbReference>
<dbReference type="Gene3D" id="3.40.50.720">
    <property type="entry name" value="NAD(P)-binding Rossmann-like Domain"/>
    <property type="match status" value="1"/>
</dbReference>
<dbReference type="PROSITE" id="PS51186">
    <property type="entry name" value="GNAT"/>
    <property type="match status" value="1"/>
</dbReference>
<dbReference type="InterPro" id="IPR000182">
    <property type="entry name" value="GNAT_dom"/>
</dbReference>
<evidence type="ECO:0000313" key="3">
    <source>
        <dbReference type="Proteomes" id="UP000544551"/>
    </source>
</evidence>
<dbReference type="PANTHER" id="PTHR42793:SF1">
    <property type="entry name" value="PEPTIDYL-LYSINE N-ACETYLTRANSFERASE PATZ"/>
    <property type="match status" value="1"/>
</dbReference>
<feature type="domain" description="N-acetyltransferase" evidence="1">
    <location>
        <begin position="24"/>
        <end position="182"/>
    </location>
</feature>
<dbReference type="AlphaFoldDB" id="A0AB36CIC7"/>
<reference evidence="2 3" key="1">
    <citation type="submission" date="2020-04" db="EMBL/GenBank/DDBJ databases">
        <authorList>
            <person name="Hitch T.C.A."/>
            <person name="Wylensek D."/>
            <person name="Clavel T."/>
        </authorList>
    </citation>
    <scope>NUCLEOTIDE SEQUENCE [LARGE SCALE GENOMIC DNA]</scope>
    <source>
        <strain evidence="2 3">BL-383-APC-3D</strain>
    </source>
</reference>